<protein>
    <recommendedName>
        <fullName evidence="3">DNA recombination protein RmuC homolog</fullName>
    </recommendedName>
</protein>
<accession>A0ABZ2C1G2</accession>
<dbReference type="Proteomes" id="UP001330434">
    <property type="component" value="Chromosome"/>
</dbReference>
<evidence type="ECO:0000313" key="7">
    <source>
        <dbReference type="EMBL" id="WVX66220.1"/>
    </source>
</evidence>
<evidence type="ECO:0000256" key="4">
    <source>
        <dbReference type="ARBA" id="ARBA00023054"/>
    </source>
</evidence>
<dbReference type="PANTHER" id="PTHR30563">
    <property type="entry name" value="DNA RECOMBINATION PROTEIN RMUC"/>
    <property type="match status" value="1"/>
</dbReference>
<keyword evidence="6" id="KW-1133">Transmembrane helix</keyword>
<evidence type="ECO:0000256" key="3">
    <source>
        <dbReference type="ARBA" id="ARBA00021840"/>
    </source>
</evidence>
<name>A0ABZ2C1G2_9PROT</name>
<evidence type="ECO:0000256" key="1">
    <source>
        <dbReference type="ARBA" id="ARBA00003416"/>
    </source>
</evidence>
<evidence type="ECO:0000256" key="2">
    <source>
        <dbReference type="ARBA" id="ARBA00009840"/>
    </source>
</evidence>
<evidence type="ECO:0000313" key="8">
    <source>
        <dbReference type="Proteomes" id="UP001330434"/>
    </source>
</evidence>
<keyword evidence="8" id="KW-1185">Reference proteome</keyword>
<dbReference type="RefSeq" id="WP_331256742.1">
    <property type="nucleotide sequence ID" value="NZ_CP133270.1"/>
</dbReference>
<reference evidence="7 8" key="1">
    <citation type="journal article" date="2024" name="Environ. Microbiol.">
        <title>Novel evolutionary insights on the interactions of the Holosporales (Alphaproteobacteria) with eukaryotic hosts from comparative genomics.</title>
        <authorList>
            <person name="Giovannini M."/>
            <person name="Petroni G."/>
            <person name="Castelli M."/>
        </authorList>
    </citation>
    <scope>NUCLEOTIDE SEQUENCE [LARGE SCALE GENOMIC DNA]</scope>
    <source>
        <strain evidence="7 8">US_Bl 15I1</strain>
    </source>
</reference>
<keyword evidence="4" id="KW-0175">Coiled coil</keyword>
<dbReference type="Pfam" id="PF02646">
    <property type="entry name" value="RmuC"/>
    <property type="match status" value="1"/>
</dbReference>
<dbReference type="EMBL" id="CP133270">
    <property type="protein sequence ID" value="WVX66220.1"/>
    <property type="molecule type" value="Genomic_DNA"/>
</dbReference>
<proteinExistence type="inferred from homology"/>
<organism evidence="7 8">
    <name type="scientific">Candidatus Bealeia paramacronuclearis</name>
    <dbReference type="NCBI Taxonomy" id="1921001"/>
    <lineage>
        <taxon>Bacteria</taxon>
        <taxon>Pseudomonadati</taxon>
        <taxon>Pseudomonadota</taxon>
        <taxon>Alphaproteobacteria</taxon>
        <taxon>Holosporales</taxon>
        <taxon>Holosporaceae</taxon>
        <taxon>Candidatus Bealeia</taxon>
    </lineage>
</organism>
<dbReference type="InterPro" id="IPR003798">
    <property type="entry name" value="DNA_recombination_RmuC"/>
</dbReference>
<dbReference type="PANTHER" id="PTHR30563:SF0">
    <property type="entry name" value="DNA RECOMBINATION PROTEIN RMUC"/>
    <property type="match status" value="1"/>
</dbReference>
<evidence type="ECO:0000256" key="6">
    <source>
        <dbReference type="SAM" id="Phobius"/>
    </source>
</evidence>
<keyword evidence="6" id="KW-0812">Transmembrane</keyword>
<feature type="transmembrane region" description="Helical" evidence="6">
    <location>
        <begin position="6"/>
        <end position="23"/>
    </location>
</feature>
<evidence type="ECO:0000256" key="5">
    <source>
        <dbReference type="ARBA" id="ARBA00023172"/>
    </source>
</evidence>
<gene>
    <name evidence="7" type="ORF">Bealeia1_00394</name>
</gene>
<keyword evidence="5" id="KW-0233">DNA recombination</keyword>
<comment type="function">
    <text evidence="1">Involved in DNA recombination.</text>
</comment>
<comment type="similarity">
    <text evidence="2">Belongs to the RmuC family.</text>
</comment>
<keyword evidence="6" id="KW-0472">Membrane</keyword>
<sequence>MSEELLFGIVGGFVAGGILGYLLKLYQARLEFQYLERLTEEKLNAFDELEKKWEHTFRSLSSEALQNNNQSFLDLAKTTLEKYQDSARQDLTQRQKAIQDLMTPVSKSLETVDQKIQELEKVRQSDNDVLRHQITELSQTQKLLKSETSNLVNALKTPQVRGRWGEMQLKRVVEMAGMLSHCDFQEQVSINQNDVRLRPDLVVHLPGGKHIVVDAKAPLAAYLEAHEELDDEKRILKLKDHARQVRVHIKALSQRSYWEQFPSSPEFVVLFLPGEPFFSAALEQDPELIEIGVQEKVILATPTTLIALLRSVAYGWQQDQLAQNAREISNLGRELHKRIMDMADHFSKLGRHLGSAVQSFNQAMGSLEHRVLSSARKFESLGVTAHEVTLPAPVTLEVIPRELPPSDIQKAG</sequence>